<dbReference type="InterPro" id="IPR041522">
    <property type="entry name" value="CdaR_GGDEF"/>
</dbReference>
<dbReference type="KEGG" id="mbet:N8K70_01150"/>
<dbReference type="EMBL" id="CP118157">
    <property type="protein sequence ID" value="WOF23307.1"/>
    <property type="molecule type" value="Genomic_DNA"/>
</dbReference>
<keyword evidence="7" id="KW-1185">Reference proteome</keyword>
<reference evidence="6 7" key="1">
    <citation type="submission" date="2023-02" db="EMBL/GenBank/DDBJ databases">
        <title>Microbacterium betulae sp. nov., isolated from birch wood.</title>
        <authorList>
            <person name="Pasciak M."/>
            <person name="Pawlik K.J."/>
            <person name="Martynowski D."/>
            <person name="Laczmanski L."/>
            <person name="Ciekot J."/>
            <person name="Szponar B."/>
            <person name="Wojcik-Fatla A."/>
            <person name="Mackiewicz B."/>
            <person name="Farian E."/>
            <person name="Cholewa G."/>
            <person name="Cholewa A."/>
            <person name="Dutkiewicz J."/>
        </authorList>
    </citation>
    <scope>NUCLEOTIDE SEQUENCE [LARGE SCALE GENOMIC DNA]</scope>
    <source>
        <strain evidence="6 7">AB</strain>
    </source>
</reference>
<proteinExistence type="inferred from homology"/>
<evidence type="ECO:0000256" key="2">
    <source>
        <dbReference type="SAM" id="MobiDB-lite"/>
    </source>
</evidence>
<organism evidence="6 7">
    <name type="scientific">Microbacterium betulae</name>
    <dbReference type="NCBI Taxonomy" id="2981139"/>
    <lineage>
        <taxon>Bacteria</taxon>
        <taxon>Bacillati</taxon>
        <taxon>Actinomycetota</taxon>
        <taxon>Actinomycetes</taxon>
        <taxon>Micrococcales</taxon>
        <taxon>Microbacteriaceae</taxon>
        <taxon>Microbacterium</taxon>
    </lineage>
</organism>
<name>A0AA97I6M5_9MICO</name>
<comment type="similarity">
    <text evidence="1">Belongs to the CdaR family.</text>
</comment>
<feature type="domain" description="Purine catabolism PurC-like" evidence="3">
    <location>
        <begin position="47"/>
        <end position="146"/>
    </location>
</feature>
<accession>A0AA97I6M5</accession>
<sequence>MSTIAASGSPAPLPTSSTTTPPTLRSLLRDPALSLRLLGDETGLPAGALDRPISWVHSSDLADPTPFLVEGNVLLTTGTQFDGSIAEGDTAEYVARLRDRGVTGLGFGTEVVRDGTPSSLVVACARAGIPLFEVPYQTPFIAVARANANALAAAEYSRGIWALTAQRAISLAALRPDGLGATLAELSRHLGAWVGLYGATGDLDRAFPEPLNADDAAEMRREVTALLAGGRHASRRVLLTGRDYALQTLGAAGELRGVLAVGRAEDIDQAGQQVVNSVVALAWLSLQQNRDLVNARGHLRSGLLHALRGGDPSLVARISAEMWGPLPGEPIRVAAVAVRGADLDIVSEVLELRVASRPGELFFARGDASLVLCAPDGATDVLTQLVERFEARIGLSEATGYAGFGRALEQAEQALRRRADAPAGVTGFSELAGEGVLAFVAQAGAGEVARSVLAPLTRYDETHGTALLTTMRTWFASGCEYDAAAGALGVHRHTVRSRIDLAARLLGRDLGSFAVRADVWAAFVVLDPERPGASTRG</sequence>
<evidence type="ECO:0000259" key="3">
    <source>
        <dbReference type="Pfam" id="PF07905"/>
    </source>
</evidence>
<dbReference type="Pfam" id="PF07905">
    <property type="entry name" value="PucR"/>
    <property type="match status" value="1"/>
</dbReference>
<dbReference type="InterPro" id="IPR051448">
    <property type="entry name" value="CdaR-like_regulators"/>
</dbReference>
<dbReference type="Pfam" id="PF13556">
    <property type="entry name" value="HTH_30"/>
    <property type="match status" value="1"/>
</dbReference>
<evidence type="ECO:0000259" key="4">
    <source>
        <dbReference type="Pfam" id="PF13556"/>
    </source>
</evidence>
<evidence type="ECO:0000256" key="1">
    <source>
        <dbReference type="ARBA" id="ARBA00006754"/>
    </source>
</evidence>
<dbReference type="RefSeq" id="WP_317139778.1">
    <property type="nucleotide sequence ID" value="NZ_CP118157.1"/>
</dbReference>
<dbReference type="AlphaFoldDB" id="A0AA97I6M5"/>
<feature type="domain" description="CdaR GGDEF-like" evidence="5">
    <location>
        <begin position="318"/>
        <end position="416"/>
    </location>
</feature>
<dbReference type="Pfam" id="PF17853">
    <property type="entry name" value="GGDEF_2"/>
    <property type="match status" value="1"/>
</dbReference>
<dbReference type="PANTHER" id="PTHR33744">
    <property type="entry name" value="CARBOHYDRATE DIACID REGULATOR"/>
    <property type="match status" value="1"/>
</dbReference>
<feature type="domain" description="PucR C-terminal helix-turn-helix" evidence="4">
    <location>
        <begin position="467"/>
        <end position="523"/>
    </location>
</feature>
<dbReference type="Gene3D" id="1.10.10.2840">
    <property type="entry name" value="PucR C-terminal helix-turn-helix domain"/>
    <property type="match status" value="1"/>
</dbReference>
<dbReference type="PANTHER" id="PTHR33744:SF1">
    <property type="entry name" value="DNA-BINDING TRANSCRIPTIONAL ACTIVATOR ADER"/>
    <property type="match status" value="1"/>
</dbReference>
<evidence type="ECO:0000313" key="6">
    <source>
        <dbReference type="EMBL" id="WOF23307.1"/>
    </source>
</evidence>
<evidence type="ECO:0000259" key="5">
    <source>
        <dbReference type="Pfam" id="PF17853"/>
    </source>
</evidence>
<dbReference type="InterPro" id="IPR042070">
    <property type="entry name" value="PucR_C-HTH_sf"/>
</dbReference>
<dbReference type="InterPro" id="IPR012914">
    <property type="entry name" value="PucR_dom"/>
</dbReference>
<protein>
    <submittedName>
        <fullName evidence="6">PucR family transcriptional regulator ligand-binding domain-containing protein</fullName>
    </submittedName>
</protein>
<dbReference type="InterPro" id="IPR025736">
    <property type="entry name" value="PucR_C-HTH_dom"/>
</dbReference>
<dbReference type="Proteomes" id="UP001305498">
    <property type="component" value="Chromosome"/>
</dbReference>
<feature type="region of interest" description="Disordered" evidence="2">
    <location>
        <begin position="1"/>
        <end position="25"/>
    </location>
</feature>
<gene>
    <name evidence="6" type="ORF">N8K70_01150</name>
</gene>
<evidence type="ECO:0000313" key="7">
    <source>
        <dbReference type="Proteomes" id="UP001305498"/>
    </source>
</evidence>